<keyword evidence="5 7" id="KW-1133">Transmembrane helix</keyword>
<dbReference type="GO" id="GO:0022857">
    <property type="term" value="F:transmembrane transporter activity"/>
    <property type="evidence" value="ECO:0007669"/>
    <property type="project" value="InterPro"/>
</dbReference>
<name>A0A7Y9ZE89_9ACTN</name>
<feature type="domain" description="Major facilitator superfamily (MFS) profile" evidence="8">
    <location>
        <begin position="16"/>
        <end position="404"/>
    </location>
</feature>
<comment type="caution">
    <text evidence="9">The sequence shown here is derived from an EMBL/GenBank/DDBJ whole genome shotgun (WGS) entry which is preliminary data.</text>
</comment>
<sequence>MSRIVEAVAPARLGPDFRRLMASTWVSNLGDGIALAAGPLLVASQTRSPALVSMAMLLVGLPWLLFGLLAGAVADRVDRKRMVVLANSLRMVVLGALVASILTDVVSIAVVLVAMFLLGTAEVFADTAYRTFLPMLVTKPDLGIANARLQAGFITLNQFAGAPVGAALFAVGMAVPFGVQIVCGLLAVVLVSRIALPPGPVRGEVDTHVLRDIGDGLRWLMGHPPVRTLALVIVTFNVTWAAAWSILVLYSLDVLHMGAVGYGLLTTASAAGGLVGTFAFGWLERHVPLATLMRTCLALEVVMHLGFAVTKVAWVAVLIMFGFGVYAFVWGTLSQAVRQRAVPTEFQGRVGSVYSVAIFGGIVVGSALGGQIAQHGGITAPFWFAFVGSGITLLLVWRQLGHIAHVDEAHHDGHDGDTRVQDSDPMAG</sequence>
<evidence type="ECO:0000256" key="4">
    <source>
        <dbReference type="ARBA" id="ARBA00022692"/>
    </source>
</evidence>
<feature type="transmembrane region" description="Helical" evidence="7">
    <location>
        <begin position="50"/>
        <end position="71"/>
    </location>
</feature>
<comment type="subcellular location">
    <subcellularLocation>
        <location evidence="1">Cell membrane</location>
        <topology evidence="1">Multi-pass membrane protein</topology>
    </subcellularLocation>
</comment>
<evidence type="ECO:0000256" key="5">
    <source>
        <dbReference type="ARBA" id="ARBA00022989"/>
    </source>
</evidence>
<dbReference type="SUPFAM" id="SSF103473">
    <property type="entry name" value="MFS general substrate transporter"/>
    <property type="match status" value="1"/>
</dbReference>
<keyword evidence="4 7" id="KW-0812">Transmembrane</keyword>
<keyword evidence="3" id="KW-1003">Cell membrane</keyword>
<dbReference type="RefSeq" id="WP_308645452.1">
    <property type="nucleotide sequence ID" value="NZ_JACBZM010000001.1"/>
</dbReference>
<dbReference type="AlphaFoldDB" id="A0A7Y9ZE89"/>
<evidence type="ECO:0000313" key="10">
    <source>
        <dbReference type="Proteomes" id="UP000562045"/>
    </source>
</evidence>
<evidence type="ECO:0000313" key="9">
    <source>
        <dbReference type="EMBL" id="NYI43371.1"/>
    </source>
</evidence>
<dbReference type="InterPro" id="IPR020846">
    <property type="entry name" value="MFS_dom"/>
</dbReference>
<feature type="transmembrane region" description="Helical" evidence="7">
    <location>
        <begin position="166"/>
        <end position="192"/>
    </location>
</feature>
<dbReference type="InterPro" id="IPR036259">
    <property type="entry name" value="MFS_trans_sf"/>
</dbReference>
<dbReference type="Gene3D" id="1.20.1250.20">
    <property type="entry name" value="MFS general substrate transporter like domains"/>
    <property type="match status" value="1"/>
</dbReference>
<protein>
    <submittedName>
        <fullName evidence="9">MFS family permease</fullName>
    </submittedName>
</protein>
<dbReference type="PANTHER" id="PTHR23513">
    <property type="entry name" value="INTEGRAL MEMBRANE EFFLUX PROTEIN-RELATED"/>
    <property type="match status" value="1"/>
</dbReference>
<evidence type="ECO:0000256" key="3">
    <source>
        <dbReference type="ARBA" id="ARBA00022475"/>
    </source>
</evidence>
<gene>
    <name evidence="9" type="ORF">BJ993_000451</name>
</gene>
<dbReference type="CDD" id="cd06173">
    <property type="entry name" value="MFS_MefA_like"/>
    <property type="match status" value="1"/>
</dbReference>
<evidence type="ECO:0000259" key="8">
    <source>
        <dbReference type="PROSITE" id="PS50850"/>
    </source>
</evidence>
<feature type="transmembrane region" description="Helical" evidence="7">
    <location>
        <begin position="20"/>
        <end position="44"/>
    </location>
</feature>
<feature type="transmembrane region" description="Helical" evidence="7">
    <location>
        <begin position="228"/>
        <end position="250"/>
    </location>
</feature>
<feature type="transmembrane region" description="Helical" evidence="7">
    <location>
        <begin position="313"/>
        <end position="333"/>
    </location>
</feature>
<reference evidence="9 10" key="1">
    <citation type="submission" date="2020-07" db="EMBL/GenBank/DDBJ databases">
        <title>Sequencing the genomes of 1000 actinobacteria strains.</title>
        <authorList>
            <person name="Klenk H.-P."/>
        </authorList>
    </citation>
    <scope>NUCLEOTIDE SEQUENCE [LARGE SCALE GENOMIC DNA]</scope>
    <source>
        <strain evidence="9 10">DSM 15131</strain>
    </source>
</reference>
<proteinExistence type="predicted"/>
<organism evidence="9 10">
    <name type="scientific">Nocardioides aromaticivorans</name>
    <dbReference type="NCBI Taxonomy" id="200618"/>
    <lineage>
        <taxon>Bacteria</taxon>
        <taxon>Bacillati</taxon>
        <taxon>Actinomycetota</taxon>
        <taxon>Actinomycetes</taxon>
        <taxon>Propionibacteriales</taxon>
        <taxon>Nocardioidaceae</taxon>
        <taxon>Nocardioides</taxon>
    </lineage>
</organism>
<dbReference type="EMBL" id="JACBZM010000001">
    <property type="protein sequence ID" value="NYI43371.1"/>
    <property type="molecule type" value="Genomic_DNA"/>
</dbReference>
<keyword evidence="2" id="KW-0813">Transport</keyword>
<evidence type="ECO:0000256" key="6">
    <source>
        <dbReference type="ARBA" id="ARBA00023136"/>
    </source>
</evidence>
<keyword evidence="6 7" id="KW-0472">Membrane</keyword>
<dbReference type="PANTHER" id="PTHR23513:SF6">
    <property type="entry name" value="MAJOR FACILITATOR SUPERFAMILY ASSOCIATED DOMAIN-CONTAINING PROTEIN"/>
    <property type="match status" value="1"/>
</dbReference>
<evidence type="ECO:0000256" key="1">
    <source>
        <dbReference type="ARBA" id="ARBA00004651"/>
    </source>
</evidence>
<dbReference type="PROSITE" id="PS50850">
    <property type="entry name" value="MFS"/>
    <property type="match status" value="1"/>
</dbReference>
<dbReference type="Pfam" id="PF05977">
    <property type="entry name" value="MFS_3"/>
    <property type="match status" value="1"/>
</dbReference>
<accession>A0A7Y9ZE89</accession>
<evidence type="ECO:0000256" key="2">
    <source>
        <dbReference type="ARBA" id="ARBA00022448"/>
    </source>
</evidence>
<feature type="transmembrane region" description="Helical" evidence="7">
    <location>
        <begin position="262"/>
        <end position="282"/>
    </location>
</feature>
<dbReference type="GO" id="GO:0005886">
    <property type="term" value="C:plasma membrane"/>
    <property type="evidence" value="ECO:0007669"/>
    <property type="project" value="UniProtKB-SubCell"/>
</dbReference>
<evidence type="ECO:0000256" key="7">
    <source>
        <dbReference type="SAM" id="Phobius"/>
    </source>
</evidence>
<dbReference type="Proteomes" id="UP000562045">
    <property type="component" value="Unassembled WGS sequence"/>
</dbReference>
<feature type="transmembrane region" description="Helical" evidence="7">
    <location>
        <begin position="92"/>
        <end position="118"/>
    </location>
</feature>
<feature type="transmembrane region" description="Helical" evidence="7">
    <location>
        <begin position="353"/>
        <end position="372"/>
    </location>
</feature>
<dbReference type="InterPro" id="IPR010290">
    <property type="entry name" value="TM_effector"/>
</dbReference>
<feature type="transmembrane region" description="Helical" evidence="7">
    <location>
        <begin position="378"/>
        <end position="397"/>
    </location>
</feature>